<organism evidence="5">
    <name type="scientific">Opuntia streptacantha</name>
    <name type="common">Prickly pear cactus</name>
    <name type="synonym">Opuntia cardona</name>
    <dbReference type="NCBI Taxonomy" id="393608"/>
    <lineage>
        <taxon>Eukaryota</taxon>
        <taxon>Viridiplantae</taxon>
        <taxon>Streptophyta</taxon>
        <taxon>Embryophyta</taxon>
        <taxon>Tracheophyta</taxon>
        <taxon>Spermatophyta</taxon>
        <taxon>Magnoliopsida</taxon>
        <taxon>eudicotyledons</taxon>
        <taxon>Gunneridae</taxon>
        <taxon>Pentapetalae</taxon>
        <taxon>Caryophyllales</taxon>
        <taxon>Cactineae</taxon>
        <taxon>Cactaceae</taxon>
        <taxon>Opuntioideae</taxon>
        <taxon>Opuntia</taxon>
    </lineage>
</organism>
<dbReference type="InterPro" id="IPR036612">
    <property type="entry name" value="KH_dom_type_1_sf"/>
</dbReference>
<reference evidence="5" key="2">
    <citation type="submission" date="2020-07" db="EMBL/GenBank/DDBJ databases">
        <authorList>
            <person name="Vera ALvarez R."/>
            <person name="Arias-Moreno D.M."/>
            <person name="Jimenez-Jacinto V."/>
            <person name="Jimenez-Bremont J.F."/>
            <person name="Swaminathan K."/>
            <person name="Moose S.P."/>
            <person name="Guerrero-Gonzalez M.L."/>
            <person name="Marino-Ramirez L."/>
            <person name="Landsman D."/>
            <person name="Rodriguez-Kessler M."/>
            <person name="Delgado-Sanchez P."/>
        </authorList>
    </citation>
    <scope>NUCLEOTIDE SEQUENCE</scope>
    <source>
        <tissue evidence="5">Cladode</tissue>
    </source>
</reference>
<dbReference type="Gene3D" id="3.30.1370.10">
    <property type="entry name" value="K Homology domain, type 1"/>
    <property type="match status" value="1"/>
</dbReference>
<dbReference type="FunFam" id="3.30.1370.10:FF:000037">
    <property type="entry name" value="KH domain protein"/>
    <property type="match status" value="1"/>
</dbReference>
<dbReference type="EMBL" id="GISG01288942">
    <property type="protein sequence ID" value="MBA4680965.1"/>
    <property type="molecule type" value="Transcribed_RNA"/>
</dbReference>
<feature type="domain" description="KHDC4/BBP-like KH-domain type I" evidence="4">
    <location>
        <begin position="28"/>
        <end position="88"/>
    </location>
</feature>
<dbReference type="PANTHER" id="PTHR15744">
    <property type="entry name" value="BLOM7"/>
    <property type="match status" value="1"/>
</dbReference>
<dbReference type="EMBL" id="GISG01288945">
    <property type="protein sequence ID" value="MBA4680967.1"/>
    <property type="molecule type" value="Transcribed_RNA"/>
</dbReference>
<evidence type="ECO:0000313" key="5">
    <source>
        <dbReference type="EMBL" id="MBA4680965.1"/>
    </source>
</evidence>
<dbReference type="InterPro" id="IPR055256">
    <property type="entry name" value="KH_1_KHDC4/BBP-like"/>
</dbReference>
<evidence type="ECO:0000256" key="3">
    <source>
        <dbReference type="SAM" id="MobiDB-lite"/>
    </source>
</evidence>
<accession>A0A7C9FAP3</accession>
<evidence type="ECO:0000256" key="2">
    <source>
        <dbReference type="ARBA" id="ARBA00081001"/>
    </source>
</evidence>
<dbReference type="AlphaFoldDB" id="A0A7C9FAP3"/>
<feature type="region of interest" description="Disordered" evidence="3">
    <location>
        <begin position="230"/>
        <end position="254"/>
    </location>
</feature>
<dbReference type="SUPFAM" id="SSF54791">
    <property type="entry name" value="Eukaryotic type KH-domain (KH-domain type I)"/>
    <property type="match status" value="1"/>
</dbReference>
<evidence type="ECO:0000259" key="4">
    <source>
        <dbReference type="Pfam" id="PF22675"/>
    </source>
</evidence>
<dbReference type="GO" id="GO:0005634">
    <property type="term" value="C:nucleus"/>
    <property type="evidence" value="ECO:0007669"/>
    <property type="project" value="InterPro"/>
</dbReference>
<dbReference type="GO" id="GO:0003723">
    <property type="term" value="F:RNA binding"/>
    <property type="evidence" value="ECO:0007669"/>
    <property type="project" value="InterPro"/>
</dbReference>
<dbReference type="Pfam" id="PF22675">
    <property type="entry name" value="KH-I_KHDC4-BBP"/>
    <property type="match status" value="1"/>
</dbReference>
<reference evidence="5" key="1">
    <citation type="journal article" date="2013" name="J. Plant Res.">
        <title>Effect of fungi and light on seed germination of three Opuntia species from semiarid lands of central Mexico.</title>
        <authorList>
            <person name="Delgado-Sanchez P."/>
            <person name="Jimenez-Bremont J.F."/>
            <person name="Guerrero-Gonzalez Mde L."/>
            <person name="Flores J."/>
        </authorList>
    </citation>
    <scope>NUCLEOTIDE SEQUENCE</scope>
    <source>
        <tissue evidence="5">Cladode</tissue>
    </source>
</reference>
<name>A0A7C9FAP3_OPUST</name>
<sequence length="294" mass="31295">MSQLSLTSPYNGRDCFFCLWWLDLYLQDQYINHIINETGATVVLRGRGSGHLGSTQGEEGQQPLHLFLSSNNQKSLEDARLLAENLLDTISRECGATRVPSCKVYNAVPPPQQLLVGVQSSGSETNSNLNSGASSVCSTATSVLGSPVSSVGAPMVTTALRQVAQSGGNLPSAHIQINGFPYSQPLSTGCTSYSGYAGIYPQATPLQQVAQALRQSGPVTSTVAPVTSTTSMISKRSTETGKRPPQKRKFQESPVSLGAAVSQQVFSLTSMKLTGQYGTSLLDTLFSQGLQLQW</sequence>
<proteinExistence type="predicted"/>
<dbReference type="InterPro" id="IPR031121">
    <property type="entry name" value="RIK/BLOM7"/>
</dbReference>
<evidence type="ECO:0000256" key="1">
    <source>
        <dbReference type="ARBA" id="ARBA00070402"/>
    </source>
</evidence>
<protein>
    <recommendedName>
        <fullName evidence="1">Protein RIK</fullName>
    </recommendedName>
    <alternativeName>
        <fullName evidence="2">Rough sheath 2-interacting KH domain protein</fullName>
    </alternativeName>
</protein>
<dbReference type="PANTHER" id="PTHR15744:SF0">
    <property type="entry name" value="KH HOMOLOGY DOMAIN-CONTAINING PROTEIN 4"/>
    <property type="match status" value="1"/>
</dbReference>